<dbReference type="RefSeq" id="WP_069726024.1">
    <property type="nucleotide sequence ID" value="NZ_MDCO01000006.1"/>
</dbReference>
<organism evidence="1 2">
    <name type="scientific">Brachyspira hampsonii</name>
    <dbReference type="NCBI Taxonomy" id="1287055"/>
    <lineage>
        <taxon>Bacteria</taxon>
        <taxon>Pseudomonadati</taxon>
        <taxon>Spirochaetota</taxon>
        <taxon>Spirochaetia</taxon>
        <taxon>Brachyspirales</taxon>
        <taxon>Brachyspiraceae</taxon>
        <taxon>Brachyspira</taxon>
    </lineage>
</organism>
<proteinExistence type="predicted"/>
<reference evidence="1 2" key="1">
    <citation type="submission" date="2016-08" db="EMBL/GenBank/DDBJ databases">
        <title>Characterization and recognition of Brachyspira hampsonii sp. nov., a novel intestinal spirochete that is pathogenic to pigs.</title>
        <authorList>
            <person name="Mirajkar N."/>
            <person name="La T."/>
            <person name="Phillips N."/>
            <person name="Hampson D."/>
            <person name="Gebhart C."/>
        </authorList>
    </citation>
    <scope>NUCLEOTIDE SEQUENCE [LARGE SCALE GENOMIC DNA]</scope>
    <source>
        <strain evidence="1 2">P280/1</strain>
    </source>
</reference>
<comment type="caution">
    <text evidence="1">The sequence shown here is derived from an EMBL/GenBank/DDBJ whole genome shotgun (WGS) entry which is preliminary data.</text>
</comment>
<accession>A0A1E5NH42</accession>
<gene>
    <name evidence="1" type="ORF">BFL38_14390</name>
</gene>
<dbReference type="Proteomes" id="UP000095247">
    <property type="component" value="Unassembled WGS sequence"/>
</dbReference>
<dbReference type="AlphaFoldDB" id="A0A1E5NH42"/>
<evidence type="ECO:0000313" key="2">
    <source>
        <dbReference type="Proteomes" id="UP000095247"/>
    </source>
</evidence>
<sequence>MPFNEEEKKRPLSLSEIANNDLTDIFNNNTDIKFTDKSTNNKENLIIKGIAVRKDTNYNPLENVSIDLPEHKIMVKTADFTLKPKNITDVYLEWNNANGETIKGKILSEKKTDTLSVTTFLIELVMEDEGD</sequence>
<protein>
    <submittedName>
        <fullName evidence="1">Uncharacterized protein</fullName>
    </submittedName>
</protein>
<dbReference type="EMBL" id="MDCO01000006">
    <property type="protein sequence ID" value="OEJ15473.1"/>
    <property type="molecule type" value="Genomic_DNA"/>
</dbReference>
<name>A0A1E5NH42_9SPIR</name>
<evidence type="ECO:0000313" key="1">
    <source>
        <dbReference type="EMBL" id="OEJ15473.1"/>
    </source>
</evidence>